<dbReference type="EMBL" id="OY726394">
    <property type="protein sequence ID" value="CAJ1505981.1"/>
    <property type="molecule type" value="Genomic_DNA"/>
</dbReference>
<name>A0ABM9LWL8_9MYCO</name>
<evidence type="ECO:0000313" key="1">
    <source>
        <dbReference type="EMBL" id="CAJ1505981.1"/>
    </source>
</evidence>
<evidence type="ECO:0000313" key="2">
    <source>
        <dbReference type="Proteomes" id="UP001190336"/>
    </source>
</evidence>
<reference evidence="1 2" key="1">
    <citation type="submission" date="2023-08" db="EMBL/GenBank/DDBJ databases">
        <authorList>
            <person name="Folkvardsen B D."/>
            <person name="Norman A."/>
        </authorList>
    </citation>
    <scope>NUCLEOTIDE SEQUENCE [LARGE SCALE GENOMIC DNA]</scope>
    <source>
        <strain evidence="1 2">Mu0083</strain>
    </source>
</reference>
<proteinExistence type="predicted"/>
<sequence>MAFVPTSVLTVNGTAEDRETTVLATRLRRYLATRREVRGAKRATRYVQNLPIAVLGDR</sequence>
<dbReference type="Proteomes" id="UP001190336">
    <property type="component" value="Chromosome"/>
</dbReference>
<organism evidence="1 2">
    <name type="scientific">[Mycobacterium] kokjensenii</name>
    <dbReference type="NCBI Taxonomy" id="3064287"/>
    <lineage>
        <taxon>Bacteria</taxon>
        <taxon>Bacillati</taxon>
        <taxon>Actinomycetota</taxon>
        <taxon>Actinomycetes</taxon>
        <taxon>Mycobacteriales</taxon>
        <taxon>Mycobacteriaceae</taxon>
        <taxon>Mycolicibacter</taxon>
    </lineage>
</organism>
<accession>A0ABM9LWL8</accession>
<dbReference type="RefSeq" id="WP_308474476.1">
    <property type="nucleotide sequence ID" value="NZ_OY726394.1"/>
</dbReference>
<protein>
    <submittedName>
        <fullName evidence="1">Uncharacterized protein</fullName>
    </submittedName>
</protein>
<keyword evidence="2" id="KW-1185">Reference proteome</keyword>
<gene>
    <name evidence="1" type="ORF">MU0083_003831</name>
</gene>